<dbReference type="InterPro" id="IPR052735">
    <property type="entry name" value="NAD_biosynth-regulator"/>
</dbReference>
<dbReference type="EMBL" id="SMLW01000477">
    <property type="protein sequence ID" value="MTI25036.1"/>
    <property type="molecule type" value="Genomic_DNA"/>
</dbReference>
<dbReference type="InterPro" id="IPR027417">
    <property type="entry name" value="P-loop_NTPase"/>
</dbReference>
<organism evidence="2 3">
    <name type="scientific">Fulvivirga kasyanovii</name>
    <dbReference type="NCBI Taxonomy" id="396812"/>
    <lineage>
        <taxon>Bacteria</taxon>
        <taxon>Pseudomonadati</taxon>
        <taxon>Bacteroidota</taxon>
        <taxon>Cytophagia</taxon>
        <taxon>Cytophagales</taxon>
        <taxon>Fulvivirgaceae</taxon>
        <taxon>Fulvivirga</taxon>
    </lineage>
</organism>
<evidence type="ECO:0000313" key="2">
    <source>
        <dbReference type="EMBL" id="MTI25036.1"/>
    </source>
</evidence>
<accession>A0ABW9RM24</accession>
<keyword evidence="3" id="KW-1185">Reference proteome</keyword>
<dbReference type="RefSeq" id="WP_155171073.1">
    <property type="nucleotide sequence ID" value="NZ_BAAAFL010000012.1"/>
</dbReference>
<comment type="caution">
    <text evidence="2">The sequence shown here is derived from an EMBL/GenBank/DDBJ whole genome shotgun (WGS) entry which is preliminary data.</text>
</comment>
<proteinExistence type="predicted"/>
<protein>
    <submittedName>
        <fullName evidence="2">ATPase</fullName>
    </submittedName>
</protein>
<dbReference type="Pfam" id="PF13521">
    <property type="entry name" value="AAA_28"/>
    <property type="match status" value="1"/>
</dbReference>
<reference evidence="2 3" key="1">
    <citation type="submission" date="2019-02" db="EMBL/GenBank/DDBJ databases">
        <authorList>
            <person name="Goldberg S.R."/>
            <person name="Haltli B.A."/>
            <person name="Correa H."/>
            <person name="Russell K.G."/>
        </authorList>
    </citation>
    <scope>NUCLEOTIDE SEQUENCE [LARGE SCALE GENOMIC DNA]</scope>
    <source>
        <strain evidence="2 3">JCM 16186</strain>
    </source>
</reference>
<name>A0ABW9RM24_9BACT</name>
<evidence type="ECO:0000259" key="1">
    <source>
        <dbReference type="Pfam" id="PF13521"/>
    </source>
</evidence>
<dbReference type="Proteomes" id="UP000798808">
    <property type="component" value="Unassembled WGS sequence"/>
</dbReference>
<dbReference type="Gene3D" id="3.40.50.300">
    <property type="entry name" value="P-loop containing nucleotide triphosphate hydrolases"/>
    <property type="match status" value="1"/>
</dbReference>
<dbReference type="SUPFAM" id="SSF52540">
    <property type="entry name" value="P-loop containing nucleoside triphosphate hydrolases"/>
    <property type="match status" value="1"/>
</dbReference>
<dbReference type="InterPro" id="IPR038727">
    <property type="entry name" value="NadR/Ttd14_AAA_dom"/>
</dbReference>
<sequence length="180" mass="21191">MEKDDESTDKSVKKVVVIGPECTGKSTLSSKLAEHYNTCWVKEYARQYIDELDRPYEADDLLAIARGQLANEDKLETKANGLLICDTDLIVIKIWSEFKYGFCHEEILNEIRTRRYDLYLLTHIDLPWEQDPQRENPHLRSYFYDLFKSTLQELNLPFMEVKGEWPERKQTAIKAIDKIL</sequence>
<evidence type="ECO:0000313" key="3">
    <source>
        <dbReference type="Proteomes" id="UP000798808"/>
    </source>
</evidence>
<dbReference type="PANTHER" id="PTHR37512">
    <property type="entry name" value="TRIFUNCTIONAL NAD BIOSYNTHESIS/REGULATOR PROTEIN NADR"/>
    <property type="match status" value="1"/>
</dbReference>
<dbReference type="PANTHER" id="PTHR37512:SF1">
    <property type="entry name" value="NADR_TTD14 AAA DOMAIN-CONTAINING PROTEIN"/>
    <property type="match status" value="1"/>
</dbReference>
<feature type="domain" description="NadR/Ttd14 AAA" evidence="1">
    <location>
        <begin position="14"/>
        <end position="168"/>
    </location>
</feature>
<gene>
    <name evidence="2" type="ORF">E1163_08800</name>
</gene>